<evidence type="ECO:0000313" key="4">
    <source>
        <dbReference type="Proteomes" id="UP000189855"/>
    </source>
</evidence>
<name>A0AB36KS66_PSEUB</name>
<organism evidence="3 4">
    <name type="scientific">Pseudomonas syringae pv. tomato</name>
    <dbReference type="NCBI Taxonomy" id="323"/>
    <lineage>
        <taxon>Bacteria</taxon>
        <taxon>Pseudomonadati</taxon>
        <taxon>Pseudomonadota</taxon>
        <taxon>Gammaproteobacteria</taxon>
        <taxon>Pseudomonadales</taxon>
        <taxon>Pseudomonadaceae</taxon>
        <taxon>Pseudomonas</taxon>
    </lineage>
</organism>
<evidence type="ECO:0000259" key="2">
    <source>
        <dbReference type="Pfam" id="PF00288"/>
    </source>
</evidence>
<dbReference type="InterPro" id="IPR020568">
    <property type="entry name" value="Ribosomal_Su5_D2-typ_SF"/>
</dbReference>
<proteinExistence type="predicted"/>
<dbReference type="SUPFAM" id="SSF54211">
    <property type="entry name" value="Ribosomal protein S5 domain 2-like"/>
    <property type="match status" value="1"/>
</dbReference>
<dbReference type="Proteomes" id="UP000189855">
    <property type="component" value="Unassembled WGS sequence"/>
</dbReference>
<dbReference type="Pfam" id="PF00288">
    <property type="entry name" value="GHMP_kinases_N"/>
    <property type="match status" value="1"/>
</dbReference>
<dbReference type="RefSeq" id="WP_079216329.1">
    <property type="nucleotide sequence ID" value="NZ_JAIFYV010000038.1"/>
</dbReference>
<protein>
    <recommendedName>
        <fullName evidence="2">GHMP kinase N-terminal domain-containing protein</fullName>
    </recommendedName>
</protein>
<comment type="caution">
    <text evidence="3">The sequence shown here is derived from an EMBL/GenBank/DDBJ whole genome shotgun (WGS) entry which is preliminary data.</text>
</comment>
<dbReference type="AlphaFoldDB" id="A0AB36KS66"/>
<dbReference type="GO" id="GO:0005524">
    <property type="term" value="F:ATP binding"/>
    <property type="evidence" value="ECO:0007669"/>
    <property type="project" value="InterPro"/>
</dbReference>
<evidence type="ECO:0000313" key="3">
    <source>
        <dbReference type="EMBL" id="OPE58728.1"/>
    </source>
</evidence>
<reference evidence="3 4" key="1">
    <citation type="journal article" date="2017" name="Mol. Ecol.">
        <title>Adaptation of the pathogen, Pseudomonas syringae, during experimental evolution on a native vs. alternative host plant.</title>
        <authorList>
            <person name="Meaden S."/>
            <person name="Koskella B."/>
        </authorList>
    </citation>
    <scope>NUCLEOTIDE SEQUENCE [LARGE SCALE GENOMIC DNA]</scope>
    <source>
        <strain evidence="3 4">PT23</strain>
    </source>
</reference>
<keyword evidence="1" id="KW-0418">Kinase</keyword>
<dbReference type="EMBL" id="MSDS01000021">
    <property type="protein sequence ID" value="OPE58728.1"/>
    <property type="molecule type" value="Genomic_DNA"/>
</dbReference>
<dbReference type="GO" id="GO:0016301">
    <property type="term" value="F:kinase activity"/>
    <property type="evidence" value="ECO:0007669"/>
    <property type="project" value="UniProtKB-KW"/>
</dbReference>
<dbReference type="PIRSF" id="PIRSF004884">
    <property type="entry name" value="Sugar_kin_arch"/>
    <property type="match status" value="1"/>
</dbReference>
<keyword evidence="1" id="KW-0808">Transferase</keyword>
<dbReference type="NCBIfam" id="TIGR00144">
    <property type="entry name" value="beta_RFAP_syn"/>
    <property type="match status" value="1"/>
</dbReference>
<sequence>MCKYKIKAPARLHINLLAMNASSYRINGGIGFAIKGFDTVISSEPWSENCVLETSIDLDRGTLNETLCVFLNKIYFAVGATIPVKIFIESRAPKHSGFGGGTSLKLAIVESVLLVNKLSRSQKEKVELSKRGGTSGVGVNTYFKGGFIADAGVVNLGNSLISSSLRESMHFEEPTLLISSKMPSWFIGVFLAKDSVGLSGSEESDFFIKNTPISQAGVEASTYHAFMGVASSVVDNNYSLFADSIRNIQELEWKRAEWNVQTDQVFEARSLLYKAGATSVGLSSFGPALYFTGENLNTSCLEALGKLVSTSPDNFGRVIERV</sequence>
<feature type="domain" description="GHMP kinase N-terminal" evidence="2">
    <location>
        <begin position="79"/>
        <end position="134"/>
    </location>
</feature>
<gene>
    <name evidence="3" type="ORF">BTW15_18290</name>
</gene>
<evidence type="ECO:0000256" key="1">
    <source>
        <dbReference type="ARBA" id="ARBA00022777"/>
    </source>
</evidence>
<accession>A0AB36KS66</accession>
<dbReference type="InterPro" id="IPR004422">
    <property type="entry name" value="RFAP_synthase"/>
</dbReference>
<dbReference type="InterPro" id="IPR006204">
    <property type="entry name" value="GHMP_kinase_N_dom"/>
</dbReference>